<name>A0A917AN38_9MICC</name>
<organism evidence="1 2">
    <name type="scientific">Nesterenkonia cremea</name>
    <dbReference type="NCBI Taxonomy" id="1882340"/>
    <lineage>
        <taxon>Bacteria</taxon>
        <taxon>Bacillati</taxon>
        <taxon>Actinomycetota</taxon>
        <taxon>Actinomycetes</taxon>
        <taxon>Micrococcales</taxon>
        <taxon>Micrococcaceae</taxon>
        <taxon>Nesterenkonia</taxon>
    </lineage>
</organism>
<reference evidence="1" key="2">
    <citation type="submission" date="2020-09" db="EMBL/GenBank/DDBJ databases">
        <authorList>
            <person name="Sun Q."/>
            <person name="Zhou Y."/>
        </authorList>
    </citation>
    <scope>NUCLEOTIDE SEQUENCE</scope>
    <source>
        <strain evidence="1">CGMCC 1.15388</strain>
    </source>
</reference>
<dbReference type="Proteomes" id="UP000633136">
    <property type="component" value="Unassembled WGS sequence"/>
</dbReference>
<keyword evidence="2" id="KW-1185">Reference proteome</keyword>
<evidence type="ECO:0000313" key="2">
    <source>
        <dbReference type="Proteomes" id="UP000633136"/>
    </source>
</evidence>
<dbReference type="AlphaFoldDB" id="A0A917AN38"/>
<reference evidence="1" key="1">
    <citation type="journal article" date="2014" name="Int. J. Syst. Evol. Microbiol.">
        <title>Complete genome sequence of Corynebacterium casei LMG S-19264T (=DSM 44701T), isolated from a smear-ripened cheese.</title>
        <authorList>
            <consortium name="US DOE Joint Genome Institute (JGI-PGF)"/>
            <person name="Walter F."/>
            <person name="Albersmeier A."/>
            <person name="Kalinowski J."/>
            <person name="Ruckert C."/>
        </authorList>
    </citation>
    <scope>NUCLEOTIDE SEQUENCE</scope>
    <source>
        <strain evidence="1">CGMCC 1.15388</strain>
    </source>
</reference>
<evidence type="ECO:0000313" key="1">
    <source>
        <dbReference type="EMBL" id="GGE60999.1"/>
    </source>
</evidence>
<gene>
    <name evidence="1" type="ORF">GCM10011401_04870</name>
</gene>
<sequence>MRKIPSRISIKISGEPKAVTTGRATGITRVSATMPSRPPRVEAMKLADRARPPSPFFAMVLPSSRNTAAEADPGMPRTTEVMTSEVWTTATAPMISAMA</sequence>
<comment type="caution">
    <text evidence="1">The sequence shown here is derived from an EMBL/GenBank/DDBJ whole genome shotgun (WGS) entry which is preliminary data.</text>
</comment>
<protein>
    <submittedName>
        <fullName evidence="1">Uncharacterized protein</fullName>
    </submittedName>
</protein>
<proteinExistence type="predicted"/>
<accession>A0A917AN38</accession>
<dbReference type="EMBL" id="BMIS01000002">
    <property type="protein sequence ID" value="GGE60999.1"/>
    <property type="molecule type" value="Genomic_DNA"/>
</dbReference>